<dbReference type="InParanoid" id="A0A369K9T6"/>
<keyword evidence="9" id="KW-0496">Mitochondrion</keyword>
<dbReference type="InterPro" id="IPR000537">
    <property type="entry name" value="UbiA_prenyltransferase"/>
</dbReference>
<dbReference type="Proteomes" id="UP000076154">
    <property type="component" value="Unassembled WGS sequence"/>
</dbReference>
<dbReference type="OrthoDB" id="18170at2759"/>
<comment type="cofactor">
    <cofactor evidence="1 9">
        <name>Mg(2+)</name>
        <dbReference type="ChEBI" id="CHEBI:18420"/>
    </cofactor>
</comment>
<keyword evidence="9" id="KW-0414">Isoprene biosynthesis</keyword>
<keyword evidence="5 9" id="KW-0808">Transferase</keyword>
<feature type="transmembrane region" description="Helical" evidence="9">
    <location>
        <begin position="190"/>
        <end position="208"/>
    </location>
</feature>
<comment type="catalytic activity">
    <reaction evidence="9">
        <text>an all-trans-polyprenyl diphosphate + 4-hydroxybenzoate = a 4-hydroxy-3-(all-trans-polyprenyl)benzoate + diphosphate</text>
        <dbReference type="Rhea" id="RHEA:44504"/>
        <dbReference type="Rhea" id="RHEA-COMP:9514"/>
        <dbReference type="Rhea" id="RHEA-COMP:9564"/>
        <dbReference type="ChEBI" id="CHEBI:17879"/>
        <dbReference type="ChEBI" id="CHEBI:33019"/>
        <dbReference type="ChEBI" id="CHEBI:58914"/>
        <dbReference type="ChEBI" id="CHEBI:78396"/>
        <dbReference type="EC" id="2.5.1.39"/>
    </reaction>
</comment>
<dbReference type="GO" id="GO:0008299">
    <property type="term" value="P:isoprenoid biosynthetic process"/>
    <property type="evidence" value="ECO:0007669"/>
    <property type="project" value="UniProtKB-UniRule"/>
</dbReference>
<evidence type="ECO:0000313" key="10">
    <source>
        <dbReference type="EMBL" id="RDB27676.1"/>
    </source>
</evidence>
<evidence type="ECO:0000256" key="6">
    <source>
        <dbReference type="ARBA" id="ARBA00022692"/>
    </source>
</evidence>
<dbReference type="GO" id="GO:0008412">
    <property type="term" value="F:4-hydroxybenzoate polyprenyltransferase activity"/>
    <property type="evidence" value="ECO:0007669"/>
    <property type="project" value="UniProtKB-EC"/>
</dbReference>
<comment type="pathway">
    <text evidence="3">Secondary metabolite biosynthesis.</text>
</comment>
<keyword evidence="9" id="KW-0999">Mitochondrion inner membrane</keyword>
<dbReference type="HAMAP" id="MF_01635">
    <property type="entry name" value="UbiA"/>
    <property type="match status" value="1"/>
</dbReference>
<comment type="similarity">
    <text evidence="4 9">Belongs to the UbiA prenyltransferase family.</text>
</comment>
<feature type="transmembrane region" description="Helical" evidence="9">
    <location>
        <begin position="141"/>
        <end position="159"/>
    </location>
</feature>
<evidence type="ECO:0000256" key="9">
    <source>
        <dbReference type="HAMAP-Rule" id="MF_03189"/>
    </source>
</evidence>
<comment type="subcellular location">
    <subcellularLocation>
        <location evidence="2">Membrane</location>
        <topology evidence="2">Multi-pass membrane protein</topology>
    </subcellularLocation>
    <subcellularLocation>
        <location evidence="9">Mitochondrion inner membrane</location>
        <topology evidence="9">Multi-pass membrane protein</topology>
        <orientation evidence="9">Matrix side</orientation>
    </subcellularLocation>
</comment>
<dbReference type="InterPro" id="IPR044878">
    <property type="entry name" value="UbiA_sf"/>
</dbReference>
<comment type="pathway">
    <text evidence="9">Cofactor biosynthesis; ubiquinone biosynthesis.</text>
</comment>
<dbReference type="STRING" id="39966.A0A369K9T6"/>
<dbReference type="EMBL" id="LUEZ02000014">
    <property type="protein sequence ID" value="RDB27676.1"/>
    <property type="molecule type" value="Genomic_DNA"/>
</dbReference>
<keyword evidence="8 9" id="KW-0472">Membrane</keyword>
<dbReference type="UniPathway" id="UPA00232"/>
<keyword evidence="11" id="KW-1185">Reference proteome</keyword>
<dbReference type="GO" id="GO:0005743">
    <property type="term" value="C:mitochondrial inner membrane"/>
    <property type="evidence" value="ECO:0007669"/>
    <property type="project" value="UniProtKB-SubCell"/>
</dbReference>
<dbReference type="InterPro" id="IPR030470">
    <property type="entry name" value="UbiA_prenylTrfase_CS"/>
</dbReference>
<dbReference type="FunFam" id="1.20.120.1780:FF:000001">
    <property type="entry name" value="4-hydroxybenzoate octaprenyltransferase"/>
    <property type="match status" value="1"/>
</dbReference>
<feature type="transmembrane region" description="Helical" evidence="9">
    <location>
        <begin position="260"/>
        <end position="277"/>
    </location>
</feature>
<dbReference type="InterPro" id="IPR006370">
    <property type="entry name" value="HB_polyprenyltransferase-like"/>
</dbReference>
<comment type="function">
    <text evidence="9">Catalyzes the prenylation of para-hydroxybenzoate (PHB) with an all-trans polyprenyl group. Mediates the second step in the final reaction sequence of coenzyme Q (CoQ) biosynthesis, which is the condensation of the polyisoprenoid side chain with PHB, generating the first membrane-bound Q intermediate.</text>
</comment>
<evidence type="ECO:0000256" key="1">
    <source>
        <dbReference type="ARBA" id="ARBA00001946"/>
    </source>
</evidence>
<dbReference type="EC" id="2.5.1.39" evidence="9"/>
<evidence type="ECO:0000256" key="5">
    <source>
        <dbReference type="ARBA" id="ARBA00022679"/>
    </source>
</evidence>
<dbReference type="FunFam" id="1.10.357.140:FF:000008">
    <property type="entry name" value="4-hydroxybenzoate octaprenyltransferase"/>
    <property type="match status" value="1"/>
</dbReference>
<keyword evidence="7 9" id="KW-1133">Transmembrane helix</keyword>
<comment type="caution">
    <text evidence="10">The sequence shown here is derived from an EMBL/GenBank/DDBJ whole genome shotgun (WGS) entry which is preliminary data.</text>
</comment>
<reference evidence="10" key="1">
    <citation type="submission" date="2018-04" db="EMBL/GenBank/DDBJ databases">
        <title>Whole genome sequencing of Hypsizygus marmoreus.</title>
        <authorList>
            <person name="Choi I.-G."/>
            <person name="Min B."/>
            <person name="Kim J.-G."/>
            <person name="Kim S."/>
            <person name="Oh Y.-L."/>
            <person name="Kong W.-S."/>
            <person name="Park H."/>
            <person name="Jeong J."/>
            <person name="Song E.-S."/>
        </authorList>
    </citation>
    <scope>NUCLEOTIDE SEQUENCE [LARGE SCALE GENOMIC DNA]</scope>
    <source>
        <strain evidence="10">51987-8</strain>
    </source>
</reference>
<organism evidence="10 11">
    <name type="scientific">Hypsizygus marmoreus</name>
    <name type="common">White beech mushroom</name>
    <name type="synonym">Agaricus marmoreus</name>
    <dbReference type="NCBI Taxonomy" id="39966"/>
    <lineage>
        <taxon>Eukaryota</taxon>
        <taxon>Fungi</taxon>
        <taxon>Dikarya</taxon>
        <taxon>Basidiomycota</taxon>
        <taxon>Agaricomycotina</taxon>
        <taxon>Agaricomycetes</taxon>
        <taxon>Agaricomycetidae</taxon>
        <taxon>Agaricales</taxon>
        <taxon>Tricholomatineae</taxon>
        <taxon>Lyophyllaceae</taxon>
        <taxon>Hypsizygus</taxon>
    </lineage>
</organism>
<dbReference type="PANTHER" id="PTHR11048">
    <property type="entry name" value="PRENYLTRANSFERASES"/>
    <property type="match status" value="1"/>
</dbReference>
<name>A0A369K9T6_HYPMA</name>
<evidence type="ECO:0000256" key="7">
    <source>
        <dbReference type="ARBA" id="ARBA00022989"/>
    </source>
</evidence>
<dbReference type="Pfam" id="PF01040">
    <property type="entry name" value="UbiA"/>
    <property type="match status" value="1"/>
</dbReference>
<dbReference type="Gene3D" id="1.20.120.1780">
    <property type="entry name" value="UbiA prenyltransferase"/>
    <property type="match status" value="1"/>
</dbReference>
<evidence type="ECO:0000313" key="11">
    <source>
        <dbReference type="Proteomes" id="UP000076154"/>
    </source>
</evidence>
<dbReference type="Gene3D" id="1.10.357.140">
    <property type="entry name" value="UbiA prenyltransferase"/>
    <property type="match status" value="1"/>
</dbReference>
<dbReference type="CDD" id="cd13959">
    <property type="entry name" value="PT_UbiA_COQ2"/>
    <property type="match status" value="1"/>
</dbReference>
<keyword evidence="9" id="KW-0831">Ubiquinone biosynthesis</keyword>
<protein>
    <recommendedName>
        <fullName evidence="9">4-hydroxybenzoate polyprenyltransferase, mitochondrial</fullName>
        <shortName evidence="9">4-HB polyprenyltransferase</shortName>
        <ecNumber evidence="9">2.5.1.39</ecNumber>
    </recommendedName>
    <alternativeName>
        <fullName evidence="9">Para-hydroxybenzoate--polyprenyltransferase</fullName>
        <shortName evidence="9">PHB:PPT</shortName>
        <shortName evidence="9">PHB:polyprenyltransferase</shortName>
    </alternativeName>
</protein>
<evidence type="ECO:0000256" key="4">
    <source>
        <dbReference type="ARBA" id="ARBA00005985"/>
    </source>
</evidence>
<feature type="transmembrane region" description="Helical" evidence="9">
    <location>
        <begin position="110"/>
        <end position="135"/>
    </location>
</feature>
<dbReference type="AlphaFoldDB" id="A0A369K9T6"/>
<evidence type="ECO:0000256" key="3">
    <source>
        <dbReference type="ARBA" id="ARBA00005179"/>
    </source>
</evidence>
<evidence type="ECO:0000256" key="8">
    <source>
        <dbReference type="ARBA" id="ARBA00023136"/>
    </source>
</evidence>
<sequence>MSSKRSQSSASPAKSLASTIKPWIQLSRVQKFAGTMVLFWPYAWSLTIAARALDLDVPTFATSLIVGFIGSSLLHSSELSFGFLGAGCIWNDILDRDFDRQVERTKNRPLAAGTISVPGALVFLFIHIAIMVRMIWHLDEFAFRFGVASIVVLPGVYPFMKRITYWPQAWLGIAMNVGVPMAWLGQGQGLSPSIMILFAGSWAWTMWYDTIYACQDKRDDVKAGVKSTALLFGTWIKPILFGFASALIASLYVAGAMNNMGRYYFGISVVGGALFMVKEMITVDLDSPKSCWQTFHRTGFDFGALVWAGVLADYYMSL</sequence>
<gene>
    <name evidence="10" type="primary">ppt1_3</name>
    <name evidence="10" type="ORF">Hypma_003236</name>
</gene>
<feature type="transmembrane region" description="Helical" evidence="9">
    <location>
        <begin position="229"/>
        <end position="254"/>
    </location>
</feature>
<dbReference type="GO" id="GO:0006744">
    <property type="term" value="P:ubiquinone biosynthetic process"/>
    <property type="evidence" value="ECO:0007669"/>
    <property type="project" value="UniProtKB-UniRule"/>
</dbReference>
<dbReference type="InterPro" id="IPR039653">
    <property type="entry name" value="Prenyltransferase"/>
</dbReference>
<evidence type="ECO:0000256" key="2">
    <source>
        <dbReference type="ARBA" id="ARBA00004141"/>
    </source>
</evidence>
<keyword evidence="6 9" id="KW-0812">Transmembrane</keyword>
<proteinExistence type="inferred from homology"/>
<dbReference type="PROSITE" id="PS00943">
    <property type="entry name" value="UBIA"/>
    <property type="match status" value="1"/>
</dbReference>
<accession>A0A369K9T6</accession>
<dbReference type="PANTHER" id="PTHR11048:SF28">
    <property type="entry name" value="4-HYDROXYBENZOATE POLYPRENYLTRANSFERASE, MITOCHONDRIAL"/>
    <property type="match status" value="1"/>
</dbReference>